<organism evidence="1 2">
    <name type="scientific">Paraburkholderia domus</name>
    <dbReference type="NCBI Taxonomy" id="2793075"/>
    <lineage>
        <taxon>Bacteria</taxon>
        <taxon>Pseudomonadati</taxon>
        <taxon>Pseudomonadota</taxon>
        <taxon>Betaproteobacteria</taxon>
        <taxon>Burkholderiales</taxon>
        <taxon>Burkholderiaceae</taxon>
        <taxon>Paraburkholderia</taxon>
    </lineage>
</organism>
<comment type="caution">
    <text evidence="1">The sequence shown here is derived from an EMBL/GenBank/DDBJ whole genome shotgun (WGS) entry which is preliminary data.</text>
</comment>
<keyword evidence="2" id="KW-1185">Reference proteome</keyword>
<sequence>MRRYAWGTLLNLGAHGESLIFDAARLKRFAALRLLIDAGADPSIPDILDRDRDRDGVAIELSPRRAAGTYLQRDVQYRTVFPAQSIHIRSTPHLP</sequence>
<proteinExistence type="predicted"/>
<evidence type="ECO:0000313" key="2">
    <source>
        <dbReference type="Proteomes" id="UP000675121"/>
    </source>
</evidence>
<name>A0A9N8MYN4_9BURK</name>
<protein>
    <recommendedName>
        <fullName evidence="3">Ankyrin repeat domain-containing protein</fullName>
    </recommendedName>
</protein>
<evidence type="ECO:0008006" key="3">
    <source>
        <dbReference type="Google" id="ProtNLM"/>
    </source>
</evidence>
<accession>A0A9N8MYN4</accession>
<evidence type="ECO:0000313" key="1">
    <source>
        <dbReference type="EMBL" id="CAE6894300.1"/>
    </source>
</evidence>
<dbReference type="Proteomes" id="UP000675121">
    <property type="component" value="Unassembled WGS sequence"/>
</dbReference>
<gene>
    <name evidence="1" type="ORF">R70211_02908</name>
</gene>
<reference evidence="1" key="1">
    <citation type="submission" date="2021-02" db="EMBL/GenBank/DDBJ databases">
        <authorList>
            <person name="Vanwijnsberghe S."/>
        </authorList>
    </citation>
    <scope>NUCLEOTIDE SEQUENCE</scope>
    <source>
        <strain evidence="1">R-70211</strain>
    </source>
</reference>
<dbReference type="EMBL" id="CAJNAS010000007">
    <property type="protein sequence ID" value="CAE6894300.1"/>
    <property type="molecule type" value="Genomic_DNA"/>
</dbReference>
<dbReference type="AlphaFoldDB" id="A0A9N8MYN4"/>